<dbReference type="SMART" id="SM00858">
    <property type="entry name" value="SAF"/>
    <property type="match status" value="1"/>
</dbReference>
<dbReference type="PANTHER" id="PTHR30536:SF5">
    <property type="entry name" value="ALTRONATE DEHYDRATASE"/>
    <property type="match status" value="1"/>
</dbReference>
<evidence type="ECO:0000256" key="2">
    <source>
        <dbReference type="ARBA" id="ARBA00023239"/>
    </source>
</evidence>
<dbReference type="RefSeq" id="WP_188418345.1">
    <property type="nucleotide sequence ID" value="NZ_BMDO01000011.1"/>
</dbReference>
<dbReference type="CDD" id="cd11613">
    <property type="entry name" value="SAF_AH_GD"/>
    <property type="match status" value="1"/>
</dbReference>
<dbReference type="EMBL" id="BMDO01000011">
    <property type="protein sequence ID" value="GGI52231.1"/>
    <property type="molecule type" value="Genomic_DNA"/>
</dbReference>
<accession>A0A917JBM0</accession>
<comment type="caution">
    <text evidence="4">The sequence shown here is derived from an EMBL/GenBank/DDBJ whole genome shotgun (WGS) entry which is preliminary data.</text>
</comment>
<evidence type="ECO:0000313" key="4">
    <source>
        <dbReference type="EMBL" id="GGI52231.1"/>
    </source>
</evidence>
<name>A0A917JBM0_9SPHI</name>
<keyword evidence="5" id="KW-1185">Reference proteome</keyword>
<feature type="domain" description="SAF" evidence="3">
    <location>
        <begin position="19"/>
        <end position="90"/>
    </location>
</feature>
<reference evidence="4" key="2">
    <citation type="submission" date="2020-09" db="EMBL/GenBank/DDBJ databases">
        <authorList>
            <person name="Sun Q."/>
            <person name="Sedlacek I."/>
        </authorList>
    </citation>
    <scope>NUCLEOTIDE SEQUENCE</scope>
    <source>
        <strain evidence="4">CCM 8711</strain>
    </source>
</reference>
<protein>
    <submittedName>
        <fullName evidence="4">Dehydratase</fullName>
    </submittedName>
</protein>
<sequence>MENSNSTGPVKYLQIHPADNVLVALTDLSQGTMIDFNGNHLTLTGNVAAKHKFALQDLAPGDDITMYGVLVGKASALIEKGGAVTVDNIKHASEDFRLGNRKTEWHQPDVNAYAHKTFMGFHRADGSVGTSNYWLVIPLVFCENRNINVLKEALSAKLGFAKPRGYENEVDSLVQMYQTGKSVEEILNADLQTTPQQQPHKKLFPNIDGIKFLTHELGCGGTRTDSDALCGLLAGYITHPNVAGATVLSLGCQHAQASILQAEIAKRDPHFNKPLVMLEQQQMGTESKLLHEALKQTFAGLMQANKEQRQPAPLSKLCIGLECGGSDGFSGISANPALGYLSDMLVALGGSVILAEFPELCGVEQEMSDRCVDEPTALQFMNLMRTYNARAEADGSGFYANPSPGNIKDGLITDAIKSAGAAKKGGTSPVVDVLDYPEKVTRPGLNLLCTPGSDVESTTAEVASGANVVLFTTGLGTPTGNPVAPVVKIATNTKLFNRMPDIIDINCGTIIEGQETIPQAAERILNYVIDVASGYIQPKAVQLGQDDFIPWKRGVSL</sequence>
<proteinExistence type="inferred from homology"/>
<evidence type="ECO:0000259" key="3">
    <source>
        <dbReference type="SMART" id="SM00858"/>
    </source>
</evidence>
<dbReference type="Pfam" id="PF20629">
    <property type="entry name" value="GD_AH_C"/>
    <property type="match status" value="1"/>
</dbReference>
<dbReference type="InterPro" id="IPR013974">
    <property type="entry name" value="SAF"/>
</dbReference>
<dbReference type="AlphaFoldDB" id="A0A917JBM0"/>
<evidence type="ECO:0000313" key="5">
    <source>
        <dbReference type="Proteomes" id="UP000662074"/>
    </source>
</evidence>
<dbReference type="Pfam" id="PF04295">
    <property type="entry name" value="GD_AH_second"/>
    <property type="match status" value="1"/>
</dbReference>
<dbReference type="InterPro" id="IPR048332">
    <property type="entry name" value="GD_AH_C"/>
</dbReference>
<dbReference type="InterPro" id="IPR007392">
    <property type="entry name" value="GD_AH_second"/>
</dbReference>
<dbReference type="Gene3D" id="2.30.130.110">
    <property type="match status" value="1"/>
</dbReference>
<dbReference type="GO" id="GO:0016829">
    <property type="term" value="F:lyase activity"/>
    <property type="evidence" value="ECO:0007669"/>
    <property type="project" value="UniProtKB-KW"/>
</dbReference>
<dbReference type="GO" id="GO:0019698">
    <property type="term" value="P:D-galacturonate catabolic process"/>
    <property type="evidence" value="ECO:0007669"/>
    <property type="project" value="TreeGrafter"/>
</dbReference>
<keyword evidence="2" id="KW-0456">Lyase</keyword>
<dbReference type="PANTHER" id="PTHR30536">
    <property type="entry name" value="ALTRONATE/GALACTARATE DEHYDRATASE"/>
    <property type="match status" value="1"/>
</dbReference>
<dbReference type="Proteomes" id="UP000662074">
    <property type="component" value="Unassembled WGS sequence"/>
</dbReference>
<organism evidence="4 5">
    <name type="scientific">Mucilaginibacter galii</name>
    <dbReference type="NCBI Taxonomy" id="2005073"/>
    <lineage>
        <taxon>Bacteria</taxon>
        <taxon>Pseudomonadati</taxon>
        <taxon>Bacteroidota</taxon>
        <taxon>Sphingobacteriia</taxon>
        <taxon>Sphingobacteriales</taxon>
        <taxon>Sphingobacteriaceae</taxon>
        <taxon>Mucilaginibacter</taxon>
    </lineage>
</organism>
<comment type="similarity">
    <text evidence="1">Belongs to the UxaA family.</text>
</comment>
<dbReference type="InterPro" id="IPR044144">
    <property type="entry name" value="SAF_UxaA/GarD"/>
</dbReference>
<dbReference type="Pfam" id="PF08666">
    <property type="entry name" value="SAF"/>
    <property type="match status" value="1"/>
</dbReference>
<dbReference type="InterPro" id="IPR052172">
    <property type="entry name" value="UxaA_altronate/galactarate_dh"/>
</dbReference>
<gene>
    <name evidence="4" type="ORF">GCM10011425_34430</name>
</gene>
<evidence type="ECO:0000256" key="1">
    <source>
        <dbReference type="ARBA" id="ARBA00010986"/>
    </source>
</evidence>
<reference evidence="4" key="1">
    <citation type="journal article" date="2014" name="Int. J. Syst. Evol. Microbiol.">
        <title>Complete genome sequence of Corynebacterium casei LMG S-19264T (=DSM 44701T), isolated from a smear-ripened cheese.</title>
        <authorList>
            <consortium name="US DOE Joint Genome Institute (JGI-PGF)"/>
            <person name="Walter F."/>
            <person name="Albersmeier A."/>
            <person name="Kalinowski J."/>
            <person name="Ruckert C."/>
        </authorList>
    </citation>
    <scope>NUCLEOTIDE SEQUENCE</scope>
    <source>
        <strain evidence="4">CCM 8711</strain>
    </source>
</reference>